<evidence type="ECO:0000256" key="2">
    <source>
        <dbReference type="ARBA" id="ARBA00019992"/>
    </source>
</evidence>
<feature type="non-terminal residue" evidence="5">
    <location>
        <position position="334"/>
    </location>
</feature>
<reference evidence="5" key="1">
    <citation type="submission" date="2018-05" db="EMBL/GenBank/DDBJ databases">
        <authorList>
            <person name="Lanie J.A."/>
            <person name="Ng W.-L."/>
            <person name="Kazmierczak K.M."/>
            <person name="Andrzejewski T.M."/>
            <person name="Davidsen T.M."/>
            <person name="Wayne K.J."/>
            <person name="Tettelin H."/>
            <person name="Glass J.I."/>
            <person name="Rusch D."/>
            <person name="Podicherti R."/>
            <person name="Tsui H.-C.T."/>
            <person name="Winkler M.E."/>
        </authorList>
    </citation>
    <scope>NUCLEOTIDE SEQUENCE</scope>
</reference>
<proteinExistence type="inferred from homology"/>
<gene>
    <name evidence="5" type="ORF">METZ01_LOCUS307578</name>
</gene>
<dbReference type="SUPFAM" id="SSF48452">
    <property type="entry name" value="TPR-like"/>
    <property type="match status" value="1"/>
</dbReference>
<sequence>MSNGDMQLSSDSSVARDALSKAMHGMCLWEADFMDDIKTALNADPDFAMAHAVRALALTFGRHKKYIPMMRSGLEKAKAGSAPLSAHENAYIEALEHAVDLRSDLAFEVYKRILDEHPCDMFIHRMAQMDLFNFGRKTDMYDLVEKAAPHWSPEMRDYPIFMGNRAFANEEMLHYAKAERYGREAIELDPSDPWGAHAVAHVLVMQGRVEEGVDWLEGLSVNWAGKNQIVHHDWWHLCLFLLEQGEHERILELYDSKVYNLESPLTKAMPDNVIDVTNAASLLLRLDLRGVDVGDRWKVVAEPAEGRIDNHVNPFTCAHAAIILAACGRFEKVD</sequence>
<evidence type="ECO:0000256" key="1">
    <source>
        <dbReference type="ARBA" id="ARBA00005857"/>
    </source>
</evidence>
<keyword evidence="4" id="KW-0802">TPR repeat</keyword>
<evidence type="ECO:0000256" key="3">
    <source>
        <dbReference type="ARBA" id="ARBA00022737"/>
    </source>
</evidence>
<organism evidence="5">
    <name type="scientific">marine metagenome</name>
    <dbReference type="NCBI Taxonomy" id="408172"/>
    <lineage>
        <taxon>unclassified sequences</taxon>
        <taxon>metagenomes</taxon>
        <taxon>ecological metagenomes</taxon>
    </lineage>
</organism>
<accession>A0A382N0G0</accession>
<name>A0A382N0G0_9ZZZZ</name>
<dbReference type="InterPro" id="IPR033891">
    <property type="entry name" value="TTC38"/>
</dbReference>
<dbReference type="AlphaFoldDB" id="A0A382N0G0"/>
<dbReference type="PANTHER" id="PTHR16263">
    <property type="entry name" value="TETRATRICOPEPTIDE REPEAT PROTEIN 38"/>
    <property type="match status" value="1"/>
</dbReference>
<dbReference type="EMBL" id="UINC01097208">
    <property type="protein sequence ID" value="SVC54724.1"/>
    <property type="molecule type" value="Genomic_DNA"/>
</dbReference>
<evidence type="ECO:0000256" key="4">
    <source>
        <dbReference type="ARBA" id="ARBA00022803"/>
    </source>
</evidence>
<protein>
    <recommendedName>
        <fullName evidence="2">Tetratricopeptide repeat protein 38</fullName>
    </recommendedName>
</protein>
<dbReference type="InterPro" id="IPR011990">
    <property type="entry name" value="TPR-like_helical_dom_sf"/>
</dbReference>
<evidence type="ECO:0000313" key="5">
    <source>
        <dbReference type="EMBL" id="SVC54724.1"/>
    </source>
</evidence>
<dbReference type="PANTHER" id="PTHR16263:SF4">
    <property type="entry name" value="TETRATRICOPEPTIDE REPEAT PROTEIN 38"/>
    <property type="match status" value="1"/>
</dbReference>
<dbReference type="Gene3D" id="1.25.40.10">
    <property type="entry name" value="Tetratricopeptide repeat domain"/>
    <property type="match status" value="1"/>
</dbReference>
<comment type="similarity">
    <text evidence="1">Belongs to the TTC38 family.</text>
</comment>
<keyword evidence="3" id="KW-0677">Repeat</keyword>